<evidence type="ECO:0000313" key="17">
    <source>
        <dbReference type="Proteomes" id="UP001185092"/>
    </source>
</evidence>
<dbReference type="PROSITE" id="PS51163">
    <property type="entry name" value="YRDC"/>
    <property type="match status" value="1"/>
</dbReference>
<dbReference type="GO" id="GO:0005524">
    <property type="term" value="F:ATP binding"/>
    <property type="evidence" value="ECO:0007669"/>
    <property type="project" value="UniProtKB-UniRule"/>
</dbReference>
<dbReference type="EC" id="2.7.7.87" evidence="3 13"/>
<feature type="binding site" evidence="14">
    <location>
        <position position="27"/>
    </location>
    <ligand>
        <name>L-threonine</name>
        <dbReference type="ChEBI" id="CHEBI:57926"/>
    </ligand>
</feature>
<keyword evidence="17" id="KW-1185">Reference proteome</keyword>
<comment type="similarity">
    <text evidence="2 13">Belongs to the SUA5 family.</text>
</comment>
<evidence type="ECO:0000256" key="13">
    <source>
        <dbReference type="PIRNR" id="PIRNR004930"/>
    </source>
</evidence>
<organism evidence="16 17">
    <name type="scientific">Aureibacter tunicatorum</name>
    <dbReference type="NCBI Taxonomy" id="866807"/>
    <lineage>
        <taxon>Bacteria</taxon>
        <taxon>Pseudomonadati</taxon>
        <taxon>Bacteroidota</taxon>
        <taxon>Cytophagia</taxon>
        <taxon>Cytophagales</taxon>
        <taxon>Persicobacteraceae</taxon>
        <taxon>Aureibacter</taxon>
    </lineage>
</organism>
<evidence type="ECO:0000256" key="7">
    <source>
        <dbReference type="ARBA" id="ARBA00022694"/>
    </source>
</evidence>
<dbReference type="InterPro" id="IPR050156">
    <property type="entry name" value="TC-AMP_synthase_SUA5"/>
</dbReference>
<dbReference type="SUPFAM" id="SSF55821">
    <property type="entry name" value="YrdC/RibB"/>
    <property type="match status" value="1"/>
</dbReference>
<comment type="function">
    <text evidence="13">Required for the formation of a threonylcarbamoyl group on adenosine at position 37 (t(6)A37) in tRNAs that read codons beginning with adenine.</text>
</comment>
<evidence type="ECO:0000256" key="1">
    <source>
        <dbReference type="ARBA" id="ARBA00004496"/>
    </source>
</evidence>
<dbReference type="AlphaFoldDB" id="A0AAE4BR72"/>
<gene>
    <name evidence="16" type="ORF">HNQ88_002967</name>
</gene>
<keyword evidence="9 13" id="KW-0547">Nucleotide-binding</keyword>
<feature type="binding site" evidence="14">
    <location>
        <position position="113"/>
    </location>
    <ligand>
        <name>L-threonine</name>
        <dbReference type="ChEBI" id="CHEBI:57926"/>
    </ligand>
</feature>
<evidence type="ECO:0000256" key="4">
    <source>
        <dbReference type="ARBA" id="ARBA00015492"/>
    </source>
</evidence>
<evidence type="ECO:0000313" key="16">
    <source>
        <dbReference type="EMBL" id="MDR6239919.1"/>
    </source>
</evidence>
<evidence type="ECO:0000256" key="8">
    <source>
        <dbReference type="ARBA" id="ARBA00022695"/>
    </source>
</evidence>
<feature type="binding site" evidence="14">
    <location>
        <position position="187"/>
    </location>
    <ligand>
        <name>ATP</name>
        <dbReference type="ChEBI" id="CHEBI:30616"/>
    </ligand>
</feature>
<dbReference type="Pfam" id="PF01300">
    <property type="entry name" value="Sua5_yciO_yrdC"/>
    <property type="match status" value="1"/>
</dbReference>
<evidence type="ECO:0000256" key="5">
    <source>
        <dbReference type="ARBA" id="ARBA00022490"/>
    </source>
</evidence>
<accession>A0AAE4BR72</accession>
<evidence type="ECO:0000256" key="3">
    <source>
        <dbReference type="ARBA" id="ARBA00012584"/>
    </source>
</evidence>
<dbReference type="GO" id="GO:0000049">
    <property type="term" value="F:tRNA binding"/>
    <property type="evidence" value="ECO:0007669"/>
    <property type="project" value="TreeGrafter"/>
</dbReference>
<reference evidence="16" key="1">
    <citation type="submission" date="2023-07" db="EMBL/GenBank/DDBJ databases">
        <title>Genomic Encyclopedia of Type Strains, Phase IV (KMG-IV): sequencing the most valuable type-strain genomes for metagenomic binning, comparative biology and taxonomic classification.</title>
        <authorList>
            <person name="Goeker M."/>
        </authorList>
    </citation>
    <scope>NUCLEOTIDE SEQUENCE</scope>
    <source>
        <strain evidence="16">DSM 26174</strain>
    </source>
</reference>
<dbReference type="PANTHER" id="PTHR17490">
    <property type="entry name" value="SUA5"/>
    <property type="match status" value="1"/>
</dbReference>
<comment type="caution">
    <text evidence="16">The sequence shown here is derived from an EMBL/GenBank/DDBJ whole genome shotgun (WGS) entry which is preliminary data.</text>
</comment>
<keyword evidence="10 13" id="KW-0067">ATP-binding</keyword>
<keyword evidence="6 13" id="KW-0808">Transferase</keyword>
<feature type="binding site" evidence="14">
    <location>
        <position position="59"/>
    </location>
    <ligand>
        <name>ATP</name>
        <dbReference type="ChEBI" id="CHEBI:30616"/>
    </ligand>
</feature>
<keyword evidence="5 13" id="KW-0963">Cytoplasm</keyword>
<feature type="binding site" evidence="14">
    <location>
        <position position="50"/>
    </location>
    <ligand>
        <name>ATP</name>
        <dbReference type="ChEBI" id="CHEBI:30616"/>
    </ligand>
</feature>
<dbReference type="InterPro" id="IPR017945">
    <property type="entry name" value="DHBP_synth_RibB-like_a/b_dom"/>
</dbReference>
<dbReference type="FunFam" id="3.90.870.10:FF:000009">
    <property type="entry name" value="Threonylcarbamoyl-AMP synthase, putative"/>
    <property type="match status" value="1"/>
</dbReference>
<evidence type="ECO:0000256" key="6">
    <source>
        <dbReference type="ARBA" id="ARBA00022679"/>
    </source>
</evidence>
<dbReference type="InterPro" id="IPR038385">
    <property type="entry name" value="Sua5/YwlC_C"/>
</dbReference>
<dbReference type="GO" id="GO:0006450">
    <property type="term" value="P:regulation of translational fidelity"/>
    <property type="evidence" value="ECO:0007669"/>
    <property type="project" value="TreeGrafter"/>
</dbReference>
<feature type="binding site" evidence="14">
    <location>
        <position position="173"/>
    </location>
    <ligand>
        <name>L-threonine</name>
        <dbReference type="ChEBI" id="CHEBI:57926"/>
    </ligand>
</feature>
<evidence type="ECO:0000259" key="15">
    <source>
        <dbReference type="PROSITE" id="PS51163"/>
    </source>
</evidence>
<feature type="binding site" evidence="14">
    <location>
        <position position="223"/>
    </location>
    <ligand>
        <name>ATP</name>
        <dbReference type="ChEBI" id="CHEBI:30616"/>
    </ligand>
</feature>
<proteinExistence type="inferred from homology"/>
<evidence type="ECO:0000256" key="10">
    <source>
        <dbReference type="ARBA" id="ARBA00022840"/>
    </source>
</evidence>
<dbReference type="InterPro" id="IPR006070">
    <property type="entry name" value="Sua5-like_dom"/>
</dbReference>
<comment type="subcellular location">
    <subcellularLocation>
        <location evidence="1 13">Cytoplasm</location>
    </subcellularLocation>
</comment>
<evidence type="ECO:0000256" key="14">
    <source>
        <dbReference type="PIRSR" id="PIRSR004930-1"/>
    </source>
</evidence>
<dbReference type="GO" id="GO:0005737">
    <property type="term" value="C:cytoplasm"/>
    <property type="evidence" value="ECO:0007669"/>
    <property type="project" value="UniProtKB-SubCell"/>
</dbReference>
<dbReference type="NCBIfam" id="TIGR00057">
    <property type="entry name" value="L-threonylcarbamoyladenylate synthase"/>
    <property type="match status" value="1"/>
</dbReference>
<dbReference type="Pfam" id="PF03481">
    <property type="entry name" value="Sua5_C"/>
    <property type="match status" value="1"/>
</dbReference>
<dbReference type="PANTHER" id="PTHR17490:SF16">
    <property type="entry name" value="THREONYLCARBAMOYL-AMP SYNTHASE"/>
    <property type="match status" value="1"/>
</dbReference>
<feature type="binding site" evidence="14">
    <location>
        <position position="135"/>
    </location>
    <ligand>
        <name>ATP</name>
        <dbReference type="ChEBI" id="CHEBI:30616"/>
    </ligand>
</feature>
<dbReference type="Gene3D" id="3.90.870.10">
    <property type="entry name" value="DHBP synthase"/>
    <property type="match status" value="1"/>
</dbReference>
<dbReference type="InterPro" id="IPR005145">
    <property type="entry name" value="Sua5_C"/>
</dbReference>
<feature type="binding site" evidence="14">
    <location>
        <position position="109"/>
    </location>
    <ligand>
        <name>ATP</name>
        <dbReference type="ChEBI" id="CHEBI:30616"/>
    </ligand>
</feature>
<sequence>MAKIGDDISIAKKILEEGGLVGMPTETVYGLAGNAYDALACANIFKVKGRPSFDPLIVHTNDVERIAEFAYLDNDKLSLLADRFWPGPLTVILRRKQVIPDLVTSGLETVAVRIPNHPLALSLLESLDFPLAAPSANPFGYISPTSAKHVNDQLGEKINYILDGGHSKVGIESTIIDFESDIPKVLRLGGLEIEQIEEQIGEVEVNRHSTSNPKAPGMLKSHYAPSKPVILGDVEKLLLANNDFNLSEVGILTFTKVSDQVPFDNQFIMSESGSLPEAASNLFKGLRELDSKPVKVIFAEMMPETGLGRAINDRLRRSAAK</sequence>
<feature type="domain" description="YrdC-like" evidence="15">
    <location>
        <begin position="5"/>
        <end position="191"/>
    </location>
</feature>
<evidence type="ECO:0000256" key="9">
    <source>
        <dbReference type="ARBA" id="ARBA00022741"/>
    </source>
</evidence>
<dbReference type="RefSeq" id="WP_309939727.1">
    <property type="nucleotide sequence ID" value="NZ_AP025305.1"/>
</dbReference>
<name>A0AAE4BR72_9BACT</name>
<feature type="binding site" evidence="14">
    <location>
        <position position="133"/>
    </location>
    <ligand>
        <name>L-threonine</name>
        <dbReference type="ChEBI" id="CHEBI:57926"/>
    </ligand>
</feature>
<dbReference type="GO" id="GO:0008033">
    <property type="term" value="P:tRNA processing"/>
    <property type="evidence" value="ECO:0007669"/>
    <property type="project" value="UniProtKB-KW"/>
</dbReference>
<comment type="catalytic activity">
    <reaction evidence="12 13">
        <text>L-threonine + hydrogencarbonate + ATP = L-threonylcarbamoyladenylate + diphosphate + H2O</text>
        <dbReference type="Rhea" id="RHEA:36407"/>
        <dbReference type="ChEBI" id="CHEBI:15377"/>
        <dbReference type="ChEBI" id="CHEBI:17544"/>
        <dbReference type="ChEBI" id="CHEBI:30616"/>
        <dbReference type="ChEBI" id="CHEBI:33019"/>
        <dbReference type="ChEBI" id="CHEBI:57926"/>
        <dbReference type="ChEBI" id="CHEBI:73682"/>
        <dbReference type="EC" id="2.7.7.87"/>
    </reaction>
</comment>
<evidence type="ECO:0000256" key="2">
    <source>
        <dbReference type="ARBA" id="ARBA00007663"/>
    </source>
</evidence>
<dbReference type="GO" id="GO:0003725">
    <property type="term" value="F:double-stranded RNA binding"/>
    <property type="evidence" value="ECO:0007669"/>
    <property type="project" value="UniProtKB-UniRule"/>
</dbReference>
<dbReference type="Proteomes" id="UP001185092">
    <property type="component" value="Unassembled WGS sequence"/>
</dbReference>
<feature type="binding site" evidence="14">
    <location>
        <position position="143"/>
    </location>
    <ligand>
        <name>ATP</name>
        <dbReference type="ChEBI" id="CHEBI:30616"/>
    </ligand>
</feature>
<dbReference type="Gene3D" id="3.40.50.11030">
    <property type="entry name" value="Threonylcarbamoyl-AMP synthase, C-terminal domain"/>
    <property type="match status" value="1"/>
</dbReference>
<evidence type="ECO:0000256" key="11">
    <source>
        <dbReference type="ARBA" id="ARBA00029774"/>
    </source>
</evidence>
<evidence type="ECO:0000256" key="12">
    <source>
        <dbReference type="ARBA" id="ARBA00048366"/>
    </source>
</evidence>
<dbReference type="PIRSF" id="PIRSF004930">
    <property type="entry name" value="Tln_factor_SUA5"/>
    <property type="match status" value="1"/>
</dbReference>
<dbReference type="GO" id="GO:0061710">
    <property type="term" value="F:L-threonylcarbamoyladenylate synthase"/>
    <property type="evidence" value="ECO:0007669"/>
    <property type="project" value="UniProtKB-EC"/>
</dbReference>
<dbReference type="InterPro" id="IPR010923">
    <property type="entry name" value="T(6)A37_SUA5"/>
</dbReference>
<dbReference type="EMBL" id="JAVDQD010000003">
    <property type="protein sequence ID" value="MDR6239919.1"/>
    <property type="molecule type" value="Genomic_DNA"/>
</dbReference>
<protein>
    <recommendedName>
        <fullName evidence="4 13">Threonylcarbamoyl-AMP synthase</fullName>
        <shortName evidence="13">TC-AMP synthase</shortName>
        <ecNumber evidence="3 13">2.7.7.87</ecNumber>
    </recommendedName>
    <alternativeName>
        <fullName evidence="11 13">L-threonylcarbamoyladenylate synthase</fullName>
    </alternativeName>
</protein>
<keyword evidence="8 13" id="KW-0548">Nucleotidyltransferase</keyword>
<keyword evidence="7 13" id="KW-0819">tRNA processing</keyword>